<dbReference type="EMBL" id="BK016109">
    <property type="protein sequence ID" value="DAF95712.1"/>
    <property type="molecule type" value="Genomic_DNA"/>
</dbReference>
<organism evidence="1">
    <name type="scientific">Myoviridae sp. ctCo31</name>
    <dbReference type="NCBI Taxonomy" id="2825053"/>
    <lineage>
        <taxon>Viruses</taxon>
        <taxon>Duplodnaviria</taxon>
        <taxon>Heunggongvirae</taxon>
        <taxon>Uroviricota</taxon>
        <taxon>Caudoviricetes</taxon>
    </lineage>
</organism>
<name>A0A8S5UMK0_9CAUD</name>
<evidence type="ECO:0000313" key="1">
    <source>
        <dbReference type="EMBL" id="DAF95712.1"/>
    </source>
</evidence>
<reference evidence="1" key="1">
    <citation type="journal article" date="2021" name="Proc. Natl. Acad. Sci. U.S.A.">
        <title>A Catalog of Tens of Thousands of Viruses from Human Metagenomes Reveals Hidden Associations with Chronic Diseases.</title>
        <authorList>
            <person name="Tisza M.J."/>
            <person name="Buck C.B."/>
        </authorList>
    </citation>
    <scope>NUCLEOTIDE SEQUENCE</scope>
    <source>
        <strain evidence="1">CtCo31</strain>
    </source>
</reference>
<proteinExistence type="predicted"/>
<sequence length="194" mass="23002">MRGLSELLNEMTPQRIQLSYGYVKEYQEDILNNIEKAKLLSVESRDVGFYSLTTSNGNYYFLYKDRIIYYFVHYKEFPGFKNISKTPFRQCLVWRNKVNRTGATVGFAKKVFWDILFKKYNAVISDSQQSKEGEGLWDNLIQQAFEKGYIVKVHNTNDKSFKEYKSFDDLDNDKDSHYGDSNFYQRFIISIEKP</sequence>
<protein>
    <submittedName>
        <fullName evidence="1">Uncharacterized protein</fullName>
    </submittedName>
</protein>
<accession>A0A8S5UMK0</accession>